<name>A0A4Q7N5H8_9BACT</name>
<proteinExistence type="predicted"/>
<dbReference type="SUPFAM" id="SSF56024">
    <property type="entry name" value="Phospholipase D/nuclease"/>
    <property type="match status" value="1"/>
</dbReference>
<dbReference type="InterPro" id="IPR025202">
    <property type="entry name" value="PLD-like_dom"/>
</dbReference>
<accession>A0A4Q7N5H8</accession>
<dbReference type="AlphaFoldDB" id="A0A4Q7N5H8"/>
<evidence type="ECO:0000259" key="1">
    <source>
        <dbReference type="Pfam" id="PF13091"/>
    </source>
</evidence>
<comment type="caution">
    <text evidence="2">The sequence shown here is derived from an EMBL/GenBank/DDBJ whole genome shotgun (WGS) entry which is preliminary data.</text>
</comment>
<organism evidence="2 3">
    <name type="scientific">Pseudobacter ginsenosidimutans</name>
    <dbReference type="NCBI Taxonomy" id="661488"/>
    <lineage>
        <taxon>Bacteria</taxon>
        <taxon>Pseudomonadati</taxon>
        <taxon>Bacteroidota</taxon>
        <taxon>Chitinophagia</taxon>
        <taxon>Chitinophagales</taxon>
        <taxon>Chitinophagaceae</taxon>
        <taxon>Pseudobacter</taxon>
    </lineage>
</organism>
<feature type="domain" description="Phospholipase D-like" evidence="1">
    <location>
        <begin position="23"/>
        <end position="138"/>
    </location>
</feature>
<dbReference type="Gene3D" id="3.30.870.10">
    <property type="entry name" value="Endonuclease Chain A"/>
    <property type="match status" value="1"/>
</dbReference>
<dbReference type="Pfam" id="PF13091">
    <property type="entry name" value="PLDc_2"/>
    <property type="match status" value="1"/>
</dbReference>
<sequence length="402" mass="46685">MQFICNHQAQSHNMTIASLVEQSDEAYIATAFLKSSGLKEIFPILKKCAHSNKIVHIIAGQHFALTEPKALRSLRQLFLAKKNCKLHLAHAHKRSLVFHPKLFLFRKGEHFSILSGSANITEGGLTSNIECSLLLHGSTSDLIWRDAKGYFDHLLSAEMSEVATLLAIRRYETFYEAQKTHNKKTKATPDRSKSQKEFNYLNLKAHFEKFDTTRRKQEFKEKQWHYEEAMKVLNAIADAKKLTQVEFAILLDDLVGEAGEHGWWHSGSMLRLRRDVYPYFQEFQRLVRFIRTNIHLSPSQLFTQAKQIVSGIKGASINYITEIMMTYEPRRFANLNKNPITVLRYEGDVFIKASPESFNGNDYEEYCDLVEEISQELGLQNMLEADSYFNNIYWKIYKKRKR</sequence>
<evidence type="ECO:0000313" key="2">
    <source>
        <dbReference type="EMBL" id="RZS76305.1"/>
    </source>
</evidence>
<reference evidence="2 3" key="1">
    <citation type="submission" date="2019-02" db="EMBL/GenBank/DDBJ databases">
        <title>Genomic Encyclopedia of Type Strains, Phase IV (KMG-IV): sequencing the most valuable type-strain genomes for metagenomic binning, comparative biology and taxonomic classification.</title>
        <authorList>
            <person name="Goeker M."/>
        </authorList>
    </citation>
    <scope>NUCLEOTIDE SEQUENCE [LARGE SCALE GENOMIC DNA]</scope>
    <source>
        <strain evidence="2 3">DSM 18116</strain>
    </source>
</reference>
<keyword evidence="3" id="KW-1185">Reference proteome</keyword>
<dbReference type="Proteomes" id="UP000293874">
    <property type="component" value="Unassembled WGS sequence"/>
</dbReference>
<evidence type="ECO:0000313" key="3">
    <source>
        <dbReference type="Proteomes" id="UP000293874"/>
    </source>
</evidence>
<protein>
    <submittedName>
        <fullName evidence="2">HKD family nuclease</fullName>
    </submittedName>
</protein>
<gene>
    <name evidence="2" type="ORF">EV199_2186</name>
</gene>
<dbReference type="EMBL" id="SGXA01000001">
    <property type="protein sequence ID" value="RZS76305.1"/>
    <property type="molecule type" value="Genomic_DNA"/>
</dbReference>